<evidence type="ECO:0000256" key="3">
    <source>
        <dbReference type="ARBA" id="ARBA00022723"/>
    </source>
</evidence>
<proteinExistence type="inferred from homology"/>
<dbReference type="OrthoDB" id="93019at2759"/>
<reference evidence="8 9" key="1">
    <citation type="journal article" date="2018" name="IMA Fungus">
        <title>IMA Genome-F 9: Draft genome sequence of Annulohypoxylon stygium, Aspergillus mulundensis, Berkeleyomyces basicola (syn. Thielaviopsis basicola), Ceratocystis smalleyi, two Cercospora beticola strains, Coleophoma cylindrospora, Fusarium fracticaudum, Phialophora cf. hyalina, and Morchella septimelata.</title>
        <authorList>
            <person name="Wingfield B.D."/>
            <person name="Bills G.F."/>
            <person name="Dong Y."/>
            <person name="Huang W."/>
            <person name="Nel W.J."/>
            <person name="Swalarsk-Parry B.S."/>
            <person name="Vaghefi N."/>
            <person name="Wilken P.M."/>
            <person name="An Z."/>
            <person name="de Beer Z.W."/>
            <person name="De Vos L."/>
            <person name="Chen L."/>
            <person name="Duong T.A."/>
            <person name="Gao Y."/>
            <person name="Hammerbacher A."/>
            <person name="Kikkert J.R."/>
            <person name="Li Y."/>
            <person name="Li H."/>
            <person name="Li K."/>
            <person name="Li Q."/>
            <person name="Liu X."/>
            <person name="Ma X."/>
            <person name="Naidoo K."/>
            <person name="Pethybridge S.J."/>
            <person name="Sun J."/>
            <person name="Steenkamp E.T."/>
            <person name="van der Nest M.A."/>
            <person name="van Wyk S."/>
            <person name="Wingfield M.J."/>
            <person name="Xiong C."/>
            <person name="Yue Q."/>
            <person name="Zhang X."/>
        </authorList>
    </citation>
    <scope>NUCLEOTIDE SEQUENCE [LARGE SCALE GENOMIC DNA]</scope>
    <source>
        <strain evidence="8 9">BP5796</strain>
    </source>
</reference>
<dbReference type="EMBL" id="PDLN01000017">
    <property type="protein sequence ID" value="RDW62562.1"/>
    <property type="molecule type" value="Genomic_DNA"/>
</dbReference>
<evidence type="ECO:0000313" key="8">
    <source>
        <dbReference type="EMBL" id="RDW62562.1"/>
    </source>
</evidence>
<keyword evidence="9" id="KW-1185">Reference proteome</keyword>
<comment type="cofactor">
    <cofactor evidence="1">
        <name>Fe(2+)</name>
        <dbReference type="ChEBI" id="CHEBI:29033"/>
    </cofactor>
</comment>
<keyword evidence="6" id="KW-0408">Iron</keyword>
<evidence type="ECO:0000256" key="6">
    <source>
        <dbReference type="ARBA" id="ARBA00023004"/>
    </source>
</evidence>
<dbReference type="PANTHER" id="PTHR43779:SF2">
    <property type="entry name" value="ALPHA-KETOGLUTARATE-DEPENDENT XANTHINE DIOXYGENASE XAN1"/>
    <property type="match status" value="1"/>
</dbReference>
<keyword evidence="4" id="KW-0223">Dioxygenase</keyword>
<feature type="domain" description="TauD/TfdA-like" evidence="7">
    <location>
        <begin position="42"/>
        <end position="380"/>
    </location>
</feature>
<dbReference type="InterPro" id="IPR042098">
    <property type="entry name" value="TauD-like_sf"/>
</dbReference>
<keyword evidence="3" id="KW-0479">Metal-binding</keyword>
<organism evidence="8 9">
    <name type="scientific">Coleophoma crateriformis</name>
    <dbReference type="NCBI Taxonomy" id="565419"/>
    <lineage>
        <taxon>Eukaryota</taxon>
        <taxon>Fungi</taxon>
        <taxon>Dikarya</taxon>
        <taxon>Ascomycota</taxon>
        <taxon>Pezizomycotina</taxon>
        <taxon>Leotiomycetes</taxon>
        <taxon>Helotiales</taxon>
        <taxon>Dermateaceae</taxon>
        <taxon>Coleophoma</taxon>
    </lineage>
</organism>
<dbReference type="PANTHER" id="PTHR43779">
    <property type="entry name" value="DIOXYGENASE RV0097-RELATED"/>
    <property type="match status" value="1"/>
</dbReference>
<keyword evidence="5" id="KW-0560">Oxidoreductase</keyword>
<dbReference type="GO" id="GO:0051213">
    <property type="term" value="F:dioxygenase activity"/>
    <property type="evidence" value="ECO:0007669"/>
    <property type="project" value="UniProtKB-KW"/>
</dbReference>
<dbReference type="SUPFAM" id="SSF51197">
    <property type="entry name" value="Clavaminate synthase-like"/>
    <property type="match status" value="1"/>
</dbReference>
<dbReference type="InterPro" id="IPR051178">
    <property type="entry name" value="TfdA_dioxygenase"/>
</dbReference>
<gene>
    <name evidence="8" type="ORF">BP5796_10864</name>
</gene>
<evidence type="ECO:0000313" key="9">
    <source>
        <dbReference type="Proteomes" id="UP000256328"/>
    </source>
</evidence>
<name>A0A3D8QL85_9HELO</name>
<evidence type="ECO:0000256" key="1">
    <source>
        <dbReference type="ARBA" id="ARBA00001954"/>
    </source>
</evidence>
<accession>A0A3D8QL85</accession>
<comment type="similarity">
    <text evidence="2">Belongs to the TfdA dioxygenase family.</text>
</comment>
<evidence type="ECO:0000256" key="2">
    <source>
        <dbReference type="ARBA" id="ARBA00005896"/>
    </source>
</evidence>
<evidence type="ECO:0000256" key="4">
    <source>
        <dbReference type="ARBA" id="ARBA00022964"/>
    </source>
</evidence>
<dbReference type="AlphaFoldDB" id="A0A3D8QL85"/>
<evidence type="ECO:0000259" key="7">
    <source>
        <dbReference type="Pfam" id="PF02668"/>
    </source>
</evidence>
<protein>
    <recommendedName>
        <fullName evidence="7">TauD/TfdA-like domain-containing protein</fullName>
    </recommendedName>
</protein>
<sequence>MPSTTFVSSPAFTIRPLSPELSQKSLLGAEVIINPGVPQVLSIENLTPEDISVLRQALYDYSVLVIRRQNGIEPTTLPQLAAIWDDKMIDTHSAGKQPISDPKNILSRTVALRTQKCDAVSIIGNGHFENYEGIASVDLLHVEHSEFHAHPLTEEEIADGQTRFYRWHMDMPCYQTLPGKVTLIHGIVIPDRPRQKIVFENGGVLPVDAGATAFVSGARAFSLLTPEEQEFALNTTIKYAPRPYEWIRDCKATSDGITIAKVGNERPLDELPEWTEKHVQAHPMVWRNPGRPDQPHLQILGNCVRSLVTTDPATGVQTAIDDLAETRRICRSLQQKTMAPEYIYAHAWEQGDLVIFHNQGVLHSITGQLGDTKRLMWQCTMASAAPPEAFRTVK</sequence>
<dbReference type="GO" id="GO:0046872">
    <property type="term" value="F:metal ion binding"/>
    <property type="evidence" value="ECO:0007669"/>
    <property type="project" value="UniProtKB-KW"/>
</dbReference>
<dbReference type="Gene3D" id="3.60.130.10">
    <property type="entry name" value="Clavaminate synthase-like"/>
    <property type="match status" value="1"/>
</dbReference>
<evidence type="ECO:0000256" key="5">
    <source>
        <dbReference type="ARBA" id="ARBA00023002"/>
    </source>
</evidence>
<dbReference type="Pfam" id="PF02668">
    <property type="entry name" value="TauD"/>
    <property type="match status" value="1"/>
</dbReference>
<comment type="caution">
    <text evidence="8">The sequence shown here is derived from an EMBL/GenBank/DDBJ whole genome shotgun (WGS) entry which is preliminary data.</text>
</comment>
<dbReference type="InterPro" id="IPR003819">
    <property type="entry name" value="TauD/TfdA-like"/>
</dbReference>
<dbReference type="Proteomes" id="UP000256328">
    <property type="component" value="Unassembled WGS sequence"/>
</dbReference>